<evidence type="ECO:0000313" key="2">
    <source>
        <dbReference type="Proteomes" id="UP000744676"/>
    </source>
</evidence>
<evidence type="ECO:0000313" key="1">
    <source>
        <dbReference type="EMBL" id="KAF5093135.1"/>
    </source>
</evidence>
<protein>
    <submittedName>
        <fullName evidence="1">Uncharacterized protein</fullName>
    </submittedName>
</protein>
<dbReference type="EMBL" id="QVQA01000275">
    <property type="protein sequence ID" value="KAF5093135.1"/>
    <property type="molecule type" value="Genomic_DNA"/>
</dbReference>
<proteinExistence type="predicted"/>
<name>A0ACB6UZ18_9ASCO</name>
<gene>
    <name evidence="1" type="ORF">D0Z00_004224</name>
</gene>
<sequence length="374" mass="38823">MKSTSATKFSVLAAATFAAAHGIVSDIKFDNDWYTSSLVYQDPYANPVPERITWSFFGSGNGPVADFTTKDIVCNGNAKAAALVADVKAGATATFYWTVWPESHKGPVMTYLANCGDDCRTVDPSTLSYFKIDHAGYENGEWISDKIIANNNSYSLTIPEDIAPGNYIIRHELLALHSAYDELGAQFYPMCANIKISGSGTANPAGVTFPGTYKKDDAGILVNIYNGLTSYQIPGPEPYKSGSGSSTSDNAADAVSSSSSAAKTPVASTSAVEKSAASSTAAVEKPAASSTSAVEKPAAPATSAAAAKTTAAAATTTAAAAAKTDVSTLNLSQKINKCLDDINIAIAKAQSKNGGAIDFSKIEAGRTQCYQMTA</sequence>
<accession>A0ACB6UZ18</accession>
<organism evidence="1 2">
    <name type="scientific">Geotrichum galactomycetum</name>
    <dbReference type="NCBI Taxonomy" id="27317"/>
    <lineage>
        <taxon>Eukaryota</taxon>
        <taxon>Fungi</taxon>
        <taxon>Dikarya</taxon>
        <taxon>Ascomycota</taxon>
        <taxon>Saccharomycotina</taxon>
        <taxon>Dipodascomycetes</taxon>
        <taxon>Dipodascales</taxon>
        <taxon>Dipodascaceae</taxon>
        <taxon>Geotrichum</taxon>
    </lineage>
</organism>
<dbReference type="Proteomes" id="UP000744676">
    <property type="component" value="Unassembled WGS sequence"/>
</dbReference>
<reference evidence="1 2" key="1">
    <citation type="journal article" date="2020" name="Front. Microbiol.">
        <title>Phenotypic and Genetic Characterization of the Cheese Ripening Yeast Geotrichum candidum.</title>
        <authorList>
            <person name="Perkins V."/>
            <person name="Vignola S."/>
            <person name="Lessard M.H."/>
            <person name="Plante P.L."/>
            <person name="Corbeil J."/>
            <person name="Dugat-Bony E."/>
            <person name="Frenette M."/>
            <person name="Labrie S."/>
        </authorList>
    </citation>
    <scope>NUCLEOTIDE SEQUENCE [LARGE SCALE GENOMIC DNA]</scope>
    <source>
        <strain evidence="1 2">LMA-1147</strain>
    </source>
</reference>
<comment type="caution">
    <text evidence="1">The sequence shown here is derived from an EMBL/GenBank/DDBJ whole genome shotgun (WGS) entry which is preliminary data.</text>
</comment>
<keyword evidence="2" id="KW-1185">Reference proteome</keyword>